<dbReference type="SUPFAM" id="SSF56436">
    <property type="entry name" value="C-type lectin-like"/>
    <property type="match status" value="2"/>
</dbReference>
<dbReference type="AlphaFoldDB" id="A0A553NJ82"/>
<sequence length="365" mass="42112">MYGVERADLIQALGKMGFICMVKKRQSFLQLLLLLALFCKSWSEDFSFILVKNPKMWQEAQLYCRENYLDLATIQSKEERAELIKLALSEGFSSFAWIGLSKGVSKWRWSYKDELMSYHNWDEWEPHLPSTEKSCAFIDGDNLWGDSSCSIEIPFFCQTDHNQTSQKFIYNTSKLSWHEAQQFCRGNYVDLATIINETENAVLGAIQMNGVTWGSWIGLSRNPWLWSDGTDVSWPLLNWQQGQPDNIGGFEDCASAGIQGEIADESCDSQRYFYCKRYPPFSRVQLLRVELRSTVSLTEAAVTEAIEKQGIQKIMEAKETEVMGLELRTEMVQMLEWKNRSTSEEHQEQIGGEERPLQKETMNLN</sequence>
<dbReference type="Proteomes" id="UP000316079">
    <property type="component" value="Unassembled WGS sequence"/>
</dbReference>
<accession>A0A553NJ82</accession>
<dbReference type="Pfam" id="PF00059">
    <property type="entry name" value="Lectin_C"/>
    <property type="match status" value="2"/>
</dbReference>
<feature type="compositionally biased region" description="Basic and acidic residues" evidence="1">
    <location>
        <begin position="339"/>
        <end position="358"/>
    </location>
</feature>
<gene>
    <name evidence="3" type="ORF">DNTS_021718</name>
</gene>
<dbReference type="InterPro" id="IPR016187">
    <property type="entry name" value="CTDL_fold"/>
</dbReference>
<proteinExistence type="predicted"/>
<evidence type="ECO:0000259" key="2">
    <source>
        <dbReference type="PROSITE" id="PS50041"/>
    </source>
</evidence>
<evidence type="ECO:0000256" key="1">
    <source>
        <dbReference type="SAM" id="MobiDB-lite"/>
    </source>
</evidence>
<protein>
    <recommendedName>
        <fullName evidence="2">C-type lectin domain-containing protein</fullName>
    </recommendedName>
</protein>
<organism evidence="3 4">
    <name type="scientific">Danionella cerebrum</name>
    <dbReference type="NCBI Taxonomy" id="2873325"/>
    <lineage>
        <taxon>Eukaryota</taxon>
        <taxon>Metazoa</taxon>
        <taxon>Chordata</taxon>
        <taxon>Craniata</taxon>
        <taxon>Vertebrata</taxon>
        <taxon>Euteleostomi</taxon>
        <taxon>Actinopterygii</taxon>
        <taxon>Neopterygii</taxon>
        <taxon>Teleostei</taxon>
        <taxon>Ostariophysi</taxon>
        <taxon>Cypriniformes</taxon>
        <taxon>Danionidae</taxon>
        <taxon>Danioninae</taxon>
        <taxon>Danionella</taxon>
    </lineage>
</organism>
<dbReference type="PROSITE" id="PS50041">
    <property type="entry name" value="C_TYPE_LECTIN_2"/>
    <property type="match status" value="2"/>
</dbReference>
<dbReference type="PANTHER" id="PTHR45784:SF3">
    <property type="entry name" value="C-TYPE LECTIN DOMAIN FAMILY 4 MEMBER K-LIKE-RELATED"/>
    <property type="match status" value="1"/>
</dbReference>
<dbReference type="SMART" id="SM00034">
    <property type="entry name" value="CLECT"/>
    <property type="match status" value="2"/>
</dbReference>
<reference evidence="3 4" key="1">
    <citation type="journal article" date="2019" name="Sci. Data">
        <title>Hybrid genome assembly and annotation of Danionella translucida.</title>
        <authorList>
            <person name="Kadobianskyi M."/>
            <person name="Schulze L."/>
            <person name="Schuelke M."/>
            <person name="Judkewitz B."/>
        </authorList>
    </citation>
    <scope>NUCLEOTIDE SEQUENCE [LARGE SCALE GENOMIC DNA]</scope>
    <source>
        <strain evidence="3 4">Bolton</strain>
    </source>
</reference>
<dbReference type="InterPro" id="IPR016186">
    <property type="entry name" value="C-type_lectin-like/link_sf"/>
</dbReference>
<dbReference type="Gene3D" id="3.10.100.10">
    <property type="entry name" value="Mannose-Binding Protein A, subunit A"/>
    <property type="match status" value="2"/>
</dbReference>
<feature type="region of interest" description="Disordered" evidence="1">
    <location>
        <begin position="339"/>
        <end position="365"/>
    </location>
</feature>
<evidence type="ECO:0000313" key="3">
    <source>
        <dbReference type="EMBL" id="TRY65485.1"/>
    </source>
</evidence>
<dbReference type="STRING" id="623744.A0A553NJ82"/>
<evidence type="ECO:0000313" key="4">
    <source>
        <dbReference type="Proteomes" id="UP000316079"/>
    </source>
</evidence>
<comment type="caution">
    <text evidence="3">The sequence shown here is derived from an EMBL/GenBank/DDBJ whole genome shotgun (WGS) entry which is preliminary data.</text>
</comment>
<dbReference type="PANTHER" id="PTHR45784">
    <property type="entry name" value="C-TYPE LECTIN DOMAIN FAMILY 20 MEMBER A-RELATED"/>
    <property type="match status" value="1"/>
</dbReference>
<dbReference type="InterPro" id="IPR001304">
    <property type="entry name" value="C-type_lectin-like"/>
</dbReference>
<name>A0A553NJ82_9TELE</name>
<feature type="domain" description="C-type lectin" evidence="2">
    <location>
        <begin position="168"/>
        <end position="276"/>
    </location>
</feature>
<keyword evidence="4" id="KW-1185">Reference proteome</keyword>
<dbReference type="OrthoDB" id="6369810at2759"/>
<feature type="domain" description="C-type lectin" evidence="2">
    <location>
        <begin position="43"/>
        <end position="158"/>
    </location>
</feature>
<dbReference type="EMBL" id="SRMA01026909">
    <property type="protein sequence ID" value="TRY65485.1"/>
    <property type="molecule type" value="Genomic_DNA"/>
</dbReference>